<evidence type="ECO:0000256" key="1">
    <source>
        <dbReference type="ARBA" id="ARBA00000971"/>
    </source>
</evidence>
<dbReference type="SUPFAM" id="SSF54534">
    <property type="entry name" value="FKBP-like"/>
    <property type="match status" value="1"/>
</dbReference>
<dbReference type="Gene3D" id="1.10.287.460">
    <property type="entry name" value="Peptidyl-prolyl cis-trans isomerase, FKBP-type, N-terminal domain"/>
    <property type="match status" value="1"/>
</dbReference>
<dbReference type="PANTHER" id="PTHR43811">
    <property type="entry name" value="FKBP-TYPE PEPTIDYL-PROLYL CIS-TRANS ISOMERASE FKPA"/>
    <property type="match status" value="1"/>
</dbReference>
<dbReference type="InterPro" id="IPR001179">
    <property type="entry name" value="PPIase_FKBP_dom"/>
</dbReference>
<evidence type="ECO:0000256" key="3">
    <source>
        <dbReference type="ARBA" id="ARBA00023110"/>
    </source>
</evidence>
<comment type="catalytic activity">
    <reaction evidence="1">
        <text>[protein]-peptidylproline (omega=180) = [protein]-peptidylproline (omega=0)</text>
        <dbReference type="Rhea" id="RHEA:16237"/>
        <dbReference type="Rhea" id="RHEA-COMP:10747"/>
        <dbReference type="Rhea" id="RHEA-COMP:10748"/>
        <dbReference type="ChEBI" id="CHEBI:83833"/>
        <dbReference type="ChEBI" id="CHEBI:83834"/>
        <dbReference type="EC" id="5.2.1.8"/>
    </reaction>
</comment>
<gene>
    <name evidence="6" type="primary">mip_7</name>
    <name evidence="6" type="ORF">SDC9_60946</name>
</gene>
<evidence type="ECO:0000259" key="5">
    <source>
        <dbReference type="PROSITE" id="PS50059"/>
    </source>
</evidence>
<dbReference type="PROSITE" id="PS50059">
    <property type="entry name" value="FKBP_PPIASE"/>
    <property type="match status" value="1"/>
</dbReference>
<dbReference type="InterPro" id="IPR036944">
    <property type="entry name" value="PPIase_FKBP_N_sf"/>
</dbReference>
<proteinExistence type="predicted"/>
<dbReference type="EMBL" id="VSSQ01002304">
    <property type="protein sequence ID" value="MPM14582.1"/>
    <property type="molecule type" value="Genomic_DNA"/>
</dbReference>
<protein>
    <recommendedName>
        <fullName evidence="2">peptidylprolyl isomerase</fullName>
        <ecNumber evidence="2">5.2.1.8</ecNumber>
    </recommendedName>
</protein>
<organism evidence="6">
    <name type="scientific">bioreactor metagenome</name>
    <dbReference type="NCBI Taxonomy" id="1076179"/>
    <lineage>
        <taxon>unclassified sequences</taxon>
        <taxon>metagenomes</taxon>
        <taxon>ecological metagenomes</taxon>
    </lineage>
</organism>
<dbReference type="InterPro" id="IPR046357">
    <property type="entry name" value="PPIase_dom_sf"/>
</dbReference>
<accession>A0A644XEF8</accession>
<dbReference type="Pfam" id="PF00254">
    <property type="entry name" value="FKBP_C"/>
    <property type="match status" value="1"/>
</dbReference>
<dbReference type="GO" id="GO:0003755">
    <property type="term" value="F:peptidyl-prolyl cis-trans isomerase activity"/>
    <property type="evidence" value="ECO:0007669"/>
    <property type="project" value="UniProtKB-KW"/>
</dbReference>
<dbReference type="InterPro" id="IPR000774">
    <property type="entry name" value="PPIase_FKBP_N"/>
</dbReference>
<dbReference type="PANTHER" id="PTHR43811:SF19">
    <property type="entry name" value="39 KDA FK506-BINDING NUCLEAR PROTEIN"/>
    <property type="match status" value="1"/>
</dbReference>
<dbReference type="GO" id="GO:0006457">
    <property type="term" value="P:protein folding"/>
    <property type="evidence" value="ECO:0007669"/>
    <property type="project" value="InterPro"/>
</dbReference>
<keyword evidence="4 6" id="KW-0413">Isomerase</keyword>
<keyword evidence="3" id="KW-0697">Rotamase</keyword>
<dbReference type="AlphaFoldDB" id="A0A644XEF8"/>
<reference evidence="6" key="1">
    <citation type="submission" date="2019-08" db="EMBL/GenBank/DDBJ databases">
        <authorList>
            <person name="Kucharzyk K."/>
            <person name="Murdoch R.W."/>
            <person name="Higgins S."/>
            <person name="Loffler F."/>
        </authorList>
    </citation>
    <scope>NUCLEOTIDE SEQUENCE</scope>
</reference>
<evidence type="ECO:0000256" key="2">
    <source>
        <dbReference type="ARBA" id="ARBA00013194"/>
    </source>
</evidence>
<comment type="caution">
    <text evidence="6">The sequence shown here is derived from an EMBL/GenBank/DDBJ whole genome shotgun (WGS) entry which is preliminary data.</text>
</comment>
<dbReference type="Gene3D" id="3.10.50.40">
    <property type="match status" value="1"/>
</dbReference>
<name>A0A644XEF8_9ZZZZ</name>
<evidence type="ECO:0000256" key="4">
    <source>
        <dbReference type="ARBA" id="ARBA00023235"/>
    </source>
</evidence>
<evidence type="ECO:0000313" key="6">
    <source>
        <dbReference type="EMBL" id="MPM14582.1"/>
    </source>
</evidence>
<dbReference type="EC" id="5.2.1.8" evidence="2"/>
<dbReference type="Pfam" id="PF01346">
    <property type="entry name" value="FKBP_N"/>
    <property type="match status" value="1"/>
</dbReference>
<feature type="domain" description="PPIase FKBP-type" evidence="5">
    <location>
        <begin position="137"/>
        <end position="223"/>
    </location>
</feature>
<sequence length="223" mass="24761">MAPAEKTVEIRDAISDLLKPLSLDDRFSYTYGYMLFTTLQQQGFDNLSSSYFAKGALDAGKSTGFFSQEEMTQILHQVQTNLLQKAQQERAKIAAENLQAAEDFLSSNGKQDGIVTTESGLQYRILVQGSGEKPSAESIVEVDYQIILLNGRVIDSSYERKQSSSFQLQAIMVPGFIEGVKLMQTGSKYRFWIHPNLAYGVEGTQAVDPNSLLIVEVELKAIK</sequence>